<dbReference type="Gene3D" id="3.60.21.10">
    <property type="match status" value="1"/>
</dbReference>
<feature type="transmembrane region" description="Helical" evidence="1">
    <location>
        <begin position="35"/>
        <end position="53"/>
    </location>
</feature>
<feature type="transmembrane region" description="Helical" evidence="1">
    <location>
        <begin position="73"/>
        <end position="93"/>
    </location>
</feature>
<dbReference type="PANTHER" id="PTHR31302:SF0">
    <property type="entry name" value="TRANSMEMBRANE PROTEIN WITH METALLOPHOSPHOESTERASE DOMAIN"/>
    <property type="match status" value="1"/>
</dbReference>
<dbReference type="AlphaFoldDB" id="A0A485LUU3"/>
<feature type="transmembrane region" description="Helical" evidence="1">
    <location>
        <begin position="6"/>
        <end position="23"/>
    </location>
</feature>
<feature type="domain" description="Calcineurin-like phosphoesterase" evidence="2">
    <location>
        <begin position="147"/>
        <end position="307"/>
    </location>
</feature>
<protein>
    <submittedName>
        <fullName evidence="3">Metallophosphoesterase</fullName>
    </submittedName>
</protein>
<dbReference type="InterPro" id="IPR029052">
    <property type="entry name" value="Metallo-depent_PP-like"/>
</dbReference>
<gene>
    <name evidence="3" type="ORF">SCFA_1160005</name>
</gene>
<evidence type="ECO:0000313" key="3">
    <source>
        <dbReference type="EMBL" id="VFU11833.1"/>
    </source>
</evidence>
<organism evidence="3">
    <name type="scientific">anaerobic digester metagenome</name>
    <dbReference type="NCBI Taxonomy" id="1263854"/>
    <lineage>
        <taxon>unclassified sequences</taxon>
        <taxon>metagenomes</taxon>
        <taxon>ecological metagenomes</taxon>
    </lineage>
</organism>
<dbReference type="InterPro" id="IPR051158">
    <property type="entry name" value="Metallophosphoesterase_sf"/>
</dbReference>
<dbReference type="GO" id="GO:0016787">
    <property type="term" value="F:hydrolase activity"/>
    <property type="evidence" value="ECO:0007669"/>
    <property type="project" value="InterPro"/>
</dbReference>
<keyword evidence="1" id="KW-0472">Membrane</keyword>
<dbReference type="Pfam" id="PF00149">
    <property type="entry name" value="Metallophos"/>
    <property type="match status" value="1"/>
</dbReference>
<dbReference type="PANTHER" id="PTHR31302">
    <property type="entry name" value="TRANSMEMBRANE PROTEIN WITH METALLOPHOSPHOESTERASE DOMAIN-RELATED"/>
    <property type="match status" value="1"/>
</dbReference>
<dbReference type="SUPFAM" id="SSF56300">
    <property type="entry name" value="Metallo-dependent phosphatases"/>
    <property type="match status" value="1"/>
</dbReference>
<keyword evidence="1" id="KW-1133">Transmembrane helix</keyword>
<reference evidence="3" key="1">
    <citation type="submission" date="2019-03" db="EMBL/GenBank/DDBJ databases">
        <authorList>
            <person name="Hao L."/>
        </authorList>
    </citation>
    <scope>NUCLEOTIDE SEQUENCE</scope>
</reference>
<feature type="transmembrane region" description="Helical" evidence="1">
    <location>
        <begin position="105"/>
        <end position="122"/>
    </location>
</feature>
<evidence type="ECO:0000259" key="2">
    <source>
        <dbReference type="Pfam" id="PF00149"/>
    </source>
</evidence>
<evidence type="ECO:0000256" key="1">
    <source>
        <dbReference type="SAM" id="Phobius"/>
    </source>
</evidence>
<name>A0A485LUU3_9ZZZZ</name>
<dbReference type="EMBL" id="CAADRM010000020">
    <property type="protein sequence ID" value="VFU11833.1"/>
    <property type="molecule type" value="Genomic_DNA"/>
</dbReference>
<keyword evidence="1" id="KW-0812">Transmembrane</keyword>
<sequence>MFGTILILIVTVMHIYVLWRAASVPFVKQRISTRVIVILSIILWLVFYLGRMYGRGGSGIAASVQLAGMNWMAVLFLTTTALLIVDIATGFGLFQRRYAPTLRGLALLAGGLLSALALVQGLRPPVVRDYEVCIAELPRELDGKVLVALSDLHVGTHPGKSWLKARAAQVRGLEPDLVVLLGDLFEGRSASHAELVPALQGLSAPLGVWAVPGNHDFRRSGDGLATLEAAGIQVLINRWVEISPGLVLAGVEDLTVHRRRGHGGDPLAQTLAGRPTGAVILLSHSPLEYERAAEEGVDLMLSGHTHGGQIWPFGYLVRLTYPLLEGRYQVGDMTAIVCRGTGTWGPRMRLWRTGEILCITLRSAQAESTPRCR</sequence>
<accession>A0A485LUU3</accession>
<proteinExistence type="predicted"/>
<dbReference type="InterPro" id="IPR004843">
    <property type="entry name" value="Calcineurin-like_PHP"/>
</dbReference>
<dbReference type="CDD" id="cd07385">
    <property type="entry name" value="MPP_YkuE_C"/>
    <property type="match status" value="1"/>
</dbReference>